<dbReference type="STRING" id="926571.NVIE_001170"/>
<keyword evidence="1" id="KW-0472">Membrane</keyword>
<reference evidence="2 3" key="1">
    <citation type="journal article" date="2014" name="Int. J. Syst. Evol. Microbiol.">
        <title>Nitrososphaera viennensis gen. nov., sp. nov., an aerobic and mesophilic, ammonia-oxidizing archaeon from soil and a member of the archaeal phylum Thaumarchaeota.</title>
        <authorList>
            <person name="Stieglmeier M."/>
            <person name="Klingl A."/>
            <person name="Alves R.J."/>
            <person name="Rittmann S.K."/>
            <person name="Melcher M."/>
            <person name="Leisch N."/>
            <person name="Schleper C."/>
        </authorList>
    </citation>
    <scope>NUCLEOTIDE SEQUENCE [LARGE SCALE GENOMIC DNA]</scope>
    <source>
        <strain evidence="2">EN76</strain>
    </source>
</reference>
<sequence>MAAHHHSSFLLIALVAIVIAAVAGLTDSATGANPVFNSTRAYDYIASNYNSTYGLVRENENIDRYWLWTDNLLASHVLKEYDYAKSANMTATIRHYNELYDLDFRHPVGSLLDQVAYFNSVTDKSVTGNVWISDSDGSVELECSDYGDIAFYKSIYYYRAGMTDKAKSCYEMGAAMFDGIGIRDKAFEPDGQRYSTYKMALWQIASNMTGFGEAKEAMTIISYMQDSTTGGVYTHYRANILPDSQTNVETTSLAILADKGMSFPPTSKQTDPTTTSAPPIELLVGVFVAAGLAVILVKRFWR</sequence>
<feature type="transmembrane region" description="Helical" evidence="1">
    <location>
        <begin position="282"/>
        <end position="301"/>
    </location>
</feature>
<evidence type="ECO:0000256" key="1">
    <source>
        <dbReference type="SAM" id="Phobius"/>
    </source>
</evidence>
<dbReference type="KEGG" id="nvn:NVIE_001170"/>
<keyword evidence="1" id="KW-0812">Transmembrane</keyword>
<gene>
    <name evidence="2" type="ORF">NVIE_001170</name>
</gene>
<keyword evidence="1" id="KW-1133">Transmembrane helix</keyword>
<proteinExistence type="predicted"/>
<dbReference type="Proteomes" id="UP000027093">
    <property type="component" value="Chromosome"/>
</dbReference>
<organism evidence="2 3">
    <name type="scientific">Nitrososphaera viennensis EN76</name>
    <dbReference type="NCBI Taxonomy" id="926571"/>
    <lineage>
        <taxon>Archaea</taxon>
        <taxon>Nitrososphaerota</taxon>
        <taxon>Nitrososphaeria</taxon>
        <taxon>Nitrososphaerales</taxon>
        <taxon>Nitrososphaeraceae</taxon>
        <taxon>Nitrososphaera</taxon>
    </lineage>
</organism>
<dbReference type="HOGENOM" id="CLU_920150_0_0_2"/>
<dbReference type="EMBL" id="CP007536">
    <property type="protein sequence ID" value="AIC14299.1"/>
    <property type="molecule type" value="Genomic_DNA"/>
</dbReference>
<evidence type="ECO:0000313" key="3">
    <source>
        <dbReference type="Proteomes" id="UP000027093"/>
    </source>
</evidence>
<evidence type="ECO:0000313" key="2">
    <source>
        <dbReference type="EMBL" id="AIC14299.1"/>
    </source>
</evidence>
<accession>A0A060HBZ2</accession>
<name>A0A060HBZ2_9ARCH</name>
<dbReference type="AlphaFoldDB" id="A0A060HBZ2"/>
<protein>
    <submittedName>
        <fullName evidence="2">Uncharacterized protein</fullName>
    </submittedName>
</protein>
<keyword evidence="3" id="KW-1185">Reference proteome</keyword>